<organism evidence="1 2">
    <name type="scientific">Vibrio azureus NBRC 104587</name>
    <dbReference type="NCBI Taxonomy" id="1219077"/>
    <lineage>
        <taxon>Bacteria</taxon>
        <taxon>Pseudomonadati</taxon>
        <taxon>Pseudomonadota</taxon>
        <taxon>Gammaproteobacteria</taxon>
        <taxon>Vibrionales</taxon>
        <taxon>Vibrionaceae</taxon>
        <taxon>Vibrio</taxon>
    </lineage>
</organism>
<dbReference type="AlphaFoldDB" id="U3AM69"/>
<dbReference type="Proteomes" id="UP000016567">
    <property type="component" value="Unassembled WGS sequence"/>
</dbReference>
<dbReference type="SUPFAM" id="SSF69635">
    <property type="entry name" value="Type III secretory system chaperone-like"/>
    <property type="match status" value="1"/>
</dbReference>
<dbReference type="RefSeq" id="WP_021708640.1">
    <property type="nucleotide sequence ID" value="NZ_BAOB01000306.1"/>
</dbReference>
<keyword evidence="2" id="KW-1185">Reference proteome</keyword>
<proteinExistence type="predicted"/>
<comment type="caution">
    <text evidence="1">The sequence shown here is derived from an EMBL/GenBank/DDBJ whole genome shotgun (WGS) entry which is preliminary data.</text>
</comment>
<dbReference type="Gene3D" id="3.30.1460.10">
    <property type="match status" value="1"/>
</dbReference>
<evidence type="ECO:0000313" key="2">
    <source>
        <dbReference type="Proteomes" id="UP000016567"/>
    </source>
</evidence>
<sequence>MNLEEKLIELAKEENSLQLDKMSSTEWLLKTSGDLLVKFEAIDRHVVISCVIDENPIAEKFYKMMLMYNSLHLETGGVFMGLTDQYQPVMQVSLFEESFIIEEGLNFISVLENWKKEFTSLKNTNSQYDGVRV</sequence>
<name>U3AM69_9VIBR</name>
<dbReference type="EMBL" id="BATL01000016">
    <property type="protein sequence ID" value="GAD74860.1"/>
    <property type="molecule type" value="Genomic_DNA"/>
</dbReference>
<protein>
    <submittedName>
        <fullName evidence="1">Uncharacterized protein</fullName>
    </submittedName>
</protein>
<accession>U3AM69</accession>
<dbReference type="CDD" id="cd16364">
    <property type="entry name" value="T3SC_I-like"/>
    <property type="match status" value="1"/>
</dbReference>
<reference evidence="1 2" key="1">
    <citation type="submission" date="2013-09" db="EMBL/GenBank/DDBJ databases">
        <title>Whole genome shotgun sequence of Vibrio azureus NBRC 104587.</title>
        <authorList>
            <person name="Isaki S."/>
            <person name="Hosoyama A."/>
            <person name="Numata M."/>
            <person name="Hashimoto M."/>
            <person name="Hosoyama Y."/>
            <person name="Tsuchikane K."/>
            <person name="Noguchi M."/>
            <person name="Hirakata S."/>
            <person name="Ichikawa N."/>
            <person name="Ohji S."/>
            <person name="Yamazoe A."/>
            <person name="Fujita N."/>
        </authorList>
    </citation>
    <scope>NUCLEOTIDE SEQUENCE [LARGE SCALE GENOMIC DNA]</scope>
    <source>
        <strain evidence="1 2">NBRC 104587</strain>
    </source>
</reference>
<evidence type="ECO:0000313" key="1">
    <source>
        <dbReference type="EMBL" id="GAD74860.1"/>
    </source>
</evidence>
<gene>
    <name evidence="1" type="ORF">VAZ01S_016_00440</name>
</gene>